<evidence type="ECO:0000313" key="8">
    <source>
        <dbReference type="Proteomes" id="UP000791440"/>
    </source>
</evidence>
<feature type="transmembrane region" description="Helical" evidence="6">
    <location>
        <begin position="101"/>
        <end position="123"/>
    </location>
</feature>
<evidence type="ECO:0000256" key="2">
    <source>
        <dbReference type="ARBA" id="ARBA00006824"/>
    </source>
</evidence>
<keyword evidence="5 6" id="KW-0472">Membrane</keyword>
<dbReference type="GO" id="GO:0016020">
    <property type="term" value="C:membrane"/>
    <property type="evidence" value="ECO:0007669"/>
    <property type="project" value="UniProtKB-SubCell"/>
</dbReference>
<evidence type="ECO:0000256" key="3">
    <source>
        <dbReference type="ARBA" id="ARBA00022692"/>
    </source>
</evidence>
<dbReference type="InterPro" id="IPR007248">
    <property type="entry name" value="Mpv17_PMP22"/>
</dbReference>
<dbReference type="Pfam" id="PF04117">
    <property type="entry name" value="Mpv17_PMP22"/>
    <property type="match status" value="1"/>
</dbReference>
<dbReference type="AlphaFoldDB" id="A0A922CGL1"/>
<reference evidence="7" key="2">
    <citation type="submission" date="2020-12" db="EMBL/GenBank/DDBJ databases">
        <authorList>
            <person name="Kanost M."/>
        </authorList>
    </citation>
    <scope>NUCLEOTIDE SEQUENCE</scope>
</reference>
<dbReference type="Proteomes" id="UP000791440">
    <property type="component" value="Unassembled WGS sequence"/>
</dbReference>
<evidence type="ECO:0000256" key="6">
    <source>
        <dbReference type="RuleBase" id="RU363053"/>
    </source>
</evidence>
<proteinExistence type="inferred from homology"/>
<evidence type="ECO:0000256" key="5">
    <source>
        <dbReference type="ARBA" id="ARBA00023136"/>
    </source>
</evidence>
<dbReference type="EMBL" id="JH668313">
    <property type="protein sequence ID" value="KAG6444768.1"/>
    <property type="molecule type" value="Genomic_DNA"/>
</dbReference>
<sequence length="194" mass="22697">MGVRRFFSKAYKSYKQAADDAFNRKNLFYTNVLLSIGISTTGDFLEQSYELYTKDSETYDYGRTVQMGVSGLSAGIICHNWYRILDRVIVGRSLQMVVKKLLLDQFICSPLIILSFFATVAIFEENPMENFTDEVKDKFWTLYKAEWVVWPPAQIFNFYFVPTRYRVLYDNAISLGYDIYTSHIKHEGTKEKIQ</sequence>
<keyword evidence="8" id="KW-1185">Reference proteome</keyword>
<name>A0A922CGL1_MANSE</name>
<comment type="similarity">
    <text evidence="2 6">Belongs to the peroxisomal membrane protein PXMP2/4 family.</text>
</comment>
<comment type="caution">
    <text evidence="7">The sequence shown here is derived from an EMBL/GenBank/DDBJ whole genome shotgun (WGS) entry which is preliminary data.</text>
</comment>
<evidence type="ECO:0000256" key="4">
    <source>
        <dbReference type="ARBA" id="ARBA00022989"/>
    </source>
</evidence>
<keyword evidence="3 6" id="KW-0812">Transmembrane</keyword>
<protein>
    <recommendedName>
        <fullName evidence="9">Mpv17-like protein 2</fullName>
    </recommendedName>
</protein>
<gene>
    <name evidence="7" type="ORF">O3G_MSEX003567</name>
</gene>
<evidence type="ECO:0000256" key="1">
    <source>
        <dbReference type="ARBA" id="ARBA00004141"/>
    </source>
</evidence>
<reference evidence="7" key="1">
    <citation type="journal article" date="2016" name="Insect Biochem. Mol. Biol.">
        <title>Multifaceted biological insights from a draft genome sequence of the tobacco hornworm moth, Manduca sexta.</title>
        <authorList>
            <person name="Kanost M.R."/>
            <person name="Arrese E.L."/>
            <person name="Cao X."/>
            <person name="Chen Y.R."/>
            <person name="Chellapilla S."/>
            <person name="Goldsmith M.R."/>
            <person name="Grosse-Wilde E."/>
            <person name="Heckel D.G."/>
            <person name="Herndon N."/>
            <person name="Jiang H."/>
            <person name="Papanicolaou A."/>
            <person name="Qu J."/>
            <person name="Soulages J.L."/>
            <person name="Vogel H."/>
            <person name="Walters J."/>
            <person name="Waterhouse R.M."/>
            <person name="Ahn S.J."/>
            <person name="Almeida F.C."/>
            <person name="An C."/>
            <person name="Aqrawi P."/>
            <person name="Bretschneider A."/>
            <person name="Bryant W.B."/>
            <person name="Bucks S."/>
            <person name="Chao H."/>
            <person name="Chevignon G."/>
            <person name="Christen J.M."/>
            <person name="Clarke D.F."/>
            <person name="Dittmer N.T."/>
            <person name="Ferguson L.C.F."/>
            <person name="Garavelou S."/>
            <person name="Gordon K.H.J."/>
            <person name="Gunaratna R.T."/>
            <person name="Han Y."/>
            <person name="Hauser F."/>
            <person name="He Y."/>
            <person name="Heidel-Fischer H."/>
            <person name="Hirsh A."/>
            <person name="Hu Y."/>
            <person name="Jiang H."/>
            <person name="Kalra D."/>
            <person name="Klinner C."/>
            <person name="Konig C."/>
            <person name="Kovar C."/>
            <person name="Kroll A.R."/>
            <person name="Kuwar S.S."/>
            <person name="Lee S.L."/>
            <person name="Lehman R."/>
            <person name="Li K."/>
            <person name="Li Z."/>
            <person name="Liang H."/>
            <person name="Lovelace S."/>
            <person name="Lu Z."/>
            <person name="Mansfield J.H."/>
            <person name="McCulloch K.J."/>
            <person name="Mathew T."/>
            <person name="Morton B."/>
            <person name="Muzny D.M."/>
            <person name="Neunemann D."/>
            <person name="Ongeri F."/>
            <person name="Pauchet Y."/>
            <person name="Pu L.L."/>
            <person name="Pyrousis I."/>
            <person name="Rao X.J."/>
            <person name="Redding A."/>
            <person name="Roesel C."/>
            <person name="Sanchez-Gracia A."/>
            <person name="Schaack S."/>
            <person name="Shukla A."/>
            <person name="Tetreau G."/>
            <person name="Wang Y."/>
            <person name="Xiong G.H."/>
            <person name="Traut W."/>
            <person name="Walsh T.K."/>
            <person name="Worley K.C."/>
            <person name="Wu D."/>
            <person name="Wu W."/>
            <person name="Wu Y.Q."/>
            <person name="Zhang X."/>
            <person name="Zou Z."/>
            <person name="Zucker H."/>
            <person name="Briscoe A.D."/>
            <person name="Burmester T."/>
            <person name="Clem R.J."/>
            <person name="Feyereisen R."/>
            <person name="Grimmelikhuijzen C.J.P."/>
            <person name="Hamodrakas S.J."/>
            <person name="Hansson B.S."/>
            <person name="Huguet E."/>
            <person name="Jermiin L.S."/>
            <person name="Lan Q."/>
            <person name="Lehman H.K."/>
            <person name="Lorenzen M."/>
            <person name="Merzendorfer H."/>
            <person name="Michalopoulos I."/>
            <person name="Morton D.B."/>
            <person name="Muthukrishnan S."/>
            <person name="Oakeshott J.G."/>
            <person name="Palmer W."/>
            <person name="Park Y."/>
            <person name="Passarelli A.L."/>
            <person name="Rozas J."/>
            <person name="Schwartz L.M."/>
            <person name="Smith W."/>
            <person name="Southgate A."/>
            <person name="Vilcinskas A."/>
            <person name="Vogt R."/>
            <person name="Wang P."/>
            <person name="Werren J."/>
            <person name="Yu X.Q."/>
            <person name="Zhou J.J."/>
            <person name="Brown S.J."/>
            <person name="Scherer S.E."/>
            <person name="Richards S."/>
            <person name="Blissard G.W."/>
        </authorList>
    </citation>
    <scope>NUCLEOTIDE SEQUENCE</scope>
</reference>
<evidence type="ECO:0008006" key="9">
    <source>
        <dbReference type="Google" id="ProtNLM"/>
    </source>
</evidence>
<accession>A0A922CGL1</accession>
<evidence type="ECO:0000313" key="7">
    <source>
        <dbReference type="EMBL" id="KAG6444768.1"/>
    </source>
</evidence>
<keyword evidence="4 6" id="KW-1133">Transmembrane helix</keyword>
<comment type="subcellular location">
    <subcellularLocation>
        <location evidence="1">Membrane</location>
        <topology evidence="1">Multi-pass membrane protein</topology>
    </subcellularLocation>
</comment>
<organism evidence="7 8">
    <name type="scientific">Manduca sexta</name>
    <name type="common">Tobacco hawkmoth</name>
    <name type="synonym">Tobacco hornworm</name>
    <dbReference type="NCBI Taxonomy" id="7130"/>
    <lineage>
        <taxon>Eukaryota</taxon>
        <taxon>Metazoa</taxon>
        <taxon>Ecdysozoa</taxon>
        <taxon>Arthropoda</taxon>
        <taxon>Hexapoda</taxon>
        <taxon>Insecta</taxon>
        <taxon>Pterygota</taxon>
        <taxon>Neoptera</taxon>
        <taxon>Endopterygota</taxon>
        <taxon>Lepidoptera</taxon>
        <taxon>Glossata</taxon>
        <taxon>Ditrysia</taxon>
        <taxon>Bombycoidea</taxon>
        <taxon>Sphingidae</taxon>
        <taxon>Sphinginae</taxon>
        <taxon>Sphingini</taxon>
        <taxon>Manduca</taxon>
    </lineage>
</organism>
<dbReference type="GO" id="GO:0005739">
    <property type="term" value="C:mitochondrion"/>
    <property type="evidence" value="ECO:0007669"/>
    <property type="project" value="TreeGrafter"/>
</dbReference>
<dbReference type="PANTHER" id="PTHR11266:SF8">
    <property type="entry name" value="MPV17-LIKE PROTEIN 2"/>
    <property type="match status" value="1"/>
</dbReference>
<dbReference type="PANTHER" id="PTHR11266">
    <property type="entry name" value="PEROXISOMAL MEMBRANE PROTEIN 2, PXMP2 MPV17"/>
    <property type="match status" value="1"/>
</dbReference>
<comment type="caution">
    <text evidence="6">Lacks conserved residue(s) required for the propagation of feature annotation.</text>
</comment>
<dbReference type="GO" id="GO:0061668">
    <property type="term" value="P:mitochondrial ribosome assembly"/>
    <property type="evidence" value="ECO:0007669"/>
    <property type="project" value="TreeGrafter"/>
</dbReference>